<dbReference type="PROSITE" id="PS51257">
    <property type="entry name" value="PROKAR_LIPOPROTEIN"/>
    <property type="match status" value="1"/>
</dbReference>
<gene>
    <name evidence="12" type="ORF">PDIGIT_LOCUS7120</name>
</gene>
<evidence type="ECO:0000256" key="3">
    <source>
        <dbReference type="ARBA" id="ARBA00022525"/>
    </source>
</evidence>
<comment type="catalytic activity">
    <reaction evidence="10 11">
        <text>feruloyl-polysaccharide + H2O = ferulate + polysaccharide.</text>
        <dbReference type="EC" id="3.1.1.73"/>
    </reaction>
</comment>
<organism evidence="12 13">
    <name type="scientific">Periconia digitata</name>
    <dbReference type="NCBI Taxonomy" id="1303443"/>
    <lineage>
        <taxon>Eukaryota</taxon>
        <taxon>Fungi</taxon>
        <taxon>Dikarya</taxon>
        <taxon>Ascomycota</taxon>
        <taxon>Pezizomycotina</taxon>
        <taxon>Dothideomycetes</taxon>
        <taxon>Pleosporomycetidae</taxon>
        <taxon>Pleosporales</taxon>
        <taxon>Massarineae</taxon>
        <taxon>Periconiaceae</taxon>
        <taxon>Periconia</taxon>
    </lineage>
</organism>
<keyword evidence="13" id="KW-1185">Reference proteome</keyword>
<accession>A0A9W4UD96</accession>
<dbReference type="EMBL" id="CAOQHR010000004">
    <property type="protein sequence ID" value="CAI6334066.1"/>
    <property type="molecule type" value="Genomic_DNA"/>
</dbReference>
<evidence type="ECO:0000313" key="12">
    <source>
        <dbReference type="EMBL" id="CAI6334066.1"/>
    </source>
</evidence>
<dbReference type="Proteomes" id="UP001152607">
    <property type="component" value="Unassembled WGS sequence"/>
</dbReference>
<feature type="chain" id="PRO_5043084898" description="Feruloyl esterase C" evidence="11">
    <location>
        <begin position="21"/>
        <end position="280"/>
    </location>
</feature>
<evidence type="ECO:0000256" key="8">
    <source>
        <dbReference type="ARBA" id="ARBA00023326"/>
    </source>
</evidence>
<dbReference type="SUPFAM" id="SSF53474">
    <property type="entry name" value="alpha/beta-Hydrolases"/>
    <property type="match status" value="1"/>
</dbReference>
<comment type="function">
    <text evidence="9 11">Involved in degradation of plant cell walls. Hydrolyzes the feruloyl-arabinose ester bond in arabinoxylans, and the feruloyl-galactose ester bond in pectin. Active against paranitrophenyl-acetate, methyl ferulate and wheat arabinoxylan.</text>
</comment>
<feature type="signal peptide" evidence="11">
    <location>
        <begin position="1"/>
        <end position="20"/>
    </location>
</feature>
<evidence type="ECO:0000313" key="13">
    <source>
        <dbReference type="Proteomes" id="UP001152607"/>
    </source>
</evidence>
<comment type="caution">
    <text evidence="12">The sequence shown here is derived from an EMBL/GenBank/DDBJ whole genome shotgun (WGS) entry which is preliminary data.</text>
</comment>
<dbReference type="Gene3D" id="3.40.50.1820">
    <property type="entry name" value="alpha/beta hydrolase"/>
    <property type="match status" value="1"/>
</dbReference>
<evidence type="ECO:0000256" key="10">
    <source>
        <dbReference type="ARBA" id="ARBA00034075"/>
    </source>
</evidence>
<evidence type="ECO:0000256" key="1">
    <source>
        <dbReference type="ARBA" id="ARBA00004613"/>
    </source>
</evidence>
<protein>
    <recommendedName>
        <fullName evidence="11">Feruloyl esterase C</fullName>
        <ecNumber evidence="11">3.1.1.73</ecNumber>
    </recommendedName>
    <alternativeName>
        <fullName evidence="11">Ferulic acid esterase C</fullName>
    </alternativeName>
</protein>
<dbReference type="GO" id="GO:0030600">
    <property type="term" value="F:feruloyl esterase activity"/>
    <property type="evidence" value="ECO:0007669"/>
    <property type="project" value="UniProtKB-UniRule"/>
</dbReference>
<dbReference type="EC" id="3.1.1.73" evidence="11"/>
<reference evidence="12" key="1">
    <citation type="submission" date="2023-01" db="EMBL/GenBank/DDBJ databases">
        <authorList>
            <person name="Van Ghelder C."/>
            <person name="Rancurel C."/>
        </authorList>
    </citation>
    <scope>NUCLEOTIDE SEQUENCE</scope>
    <source>
        <strain evidence="12">CNCM I-4278</strain>
    </source>
</reference>
<evidence type="ECO:0000256" key="9">
    <source>
        <dbReference type="ARBA" id="ARBA00025250"/>
    </source>
</evidence>
<evidence type="ECO:0000256" key="11">
    <source>
        <dbReference type="RuleBase" id="RU367094"/>
    </source>
</evidence>
<keyword evidence="8 11" id="KW-0624">Polysaccharide degradation</keyword>
<evidence type="ECO:0000256" key="5">
    <source>
        <dbReference type="ARBA" id="ARBA00022729"/>
    </source>
</evidence>
<keyword evidence="5 11" id="KW-0732">Signal</keyword>
<evidence type="ECO:0000256" key="6">
    <source>
        <dbReference type="ARBA" id="ARBA00022801"/>
    </source>
</evidence>
<keyword evidence="6 11" id="KW-0378">Hydrolase</keyword>
<proteinExistence type="inferred from homology"/>
<dbReference type="PANTHER" id="PTHR38050">
    <property type="match status" value="1"/>
</dbReference>
<dbReference type="PANTHER" id="PTHR38050:SF1">
    <property type="entry name" value="FERULOYL ESTERASE C"/>
    <property type="match status" value="1"/>
</dbReference>
<evidence type="ECO:0000256" key="2">
    <source>
        <dbReference type="ARBA" id="ARBA00010278"/>
    </source>
</evidence>
<keyword evidence="4 11" id="KW-0858">Xylan degradation</keyword>
<evidence type="ECO:0000256" key="7">
    <source>
        <dbReference type="ARBA" id="ARBA00023277"/>
    </source>
</evidence>
<name>A0A9W4UD96_9PLEO</name>
<dbReference type="GO" id="GO:0005576">
    <property type="term" value="C:extracellular region"/>
    <property type="evidence" value="ECO:0007669"/>
    <property type="project" value="UniProtKB-SubCell"/>
</dbReference>
<keyword evidence="3 11" id="KW-0964">Secreted</keyword>
<dbReference type="InterPro" id="IPR029058">
    <property type="entry name" value="AB_hydrolase_fold"/>
</dbReference>
<evidence type="ECO:0000256" key="4">
    <source>
        <dbReference type="ARBA" id="ARBA00022651"/>
    </source>
</evidence>
<dbReference type="AlphaFoldDB" id="A0A9W4UD96"/>
<keyword evidence="7 11" id="KW-0119">Carbohydrate metabolism</keyword>
<dbReference type="OrthoDB" id="424610at2759"/>
<dbReference type="InterPro" id="IPR043595">
    <property type="entry name" value="FaeB/C/D"/>
</dbReference>
<sequence length="280" mass="30153">MKLAASILLLGSTLISSAIAATAGCGKAPTTLKNGLNTVNINGKNRQYTLTLPSNYDNTKPHRFVFGLHWRDGTMNSILDGREIRPYYGLPSLVNSPTIFVAPDGLNRGWANNGGEDITFLSNIIKTTSDQLCIDEKLRFSMGWSFGGAMSYSLACSLPNDIRAVAVLSGGPVSGCAGGTGPVAYYGQHGVSDSVLGINLGRQLRDTFVRNNQCQQQNPPEPNRGSRQNILTKYNGCAADKPVWWRAFDGDHTPIPINGGTNKDSTFTGPGVWEFFSQFG</sequence>
<dbReference type="GO" id="GO:0045493">
    <property type="term" value="P:xylan catabolic process"/>
    <property type="evidence" value="ECO:0007669"/>
    <property type="project" value="UniProtKB-UniRule"/>
</dbReference>
<comment type="subcellular location">
    <subcellularLocation>
        <location evidence="1 11">Secreted</location>
    </subcellularLocation>
</comment>
<comment type="similarity">
    <text evidence="2 11">Belongs to the faeC family.</text>
</comment>